<evidence type="ECO:0000256" key="1">
    <source>
        <dbReference type="ARBA" id="ARBA00004429"/>
    </source>
</evidence>
<keyword evidence="6 7" id="KW-0472">Membrane</keyword>
<keyword evidence="4 7" id="KW-0812">Transmembrane</keyword>
<evidence type="ECO:0000256" key="3">
    <source>
        <dbReference type="ARBA" id="ARBA00022519"/>
    </source>
</evidence>
<evidence type="ECO:0000256" key="2">
    <source>
        <dbReference type="ARBA" id="ARBA00022475"/>
    </source>
</evidence>
<dbReference type="RefSeq" id="WP_133287909.1">
    <property type="nucleotide sequence ID" value="NZ_SMSJ01000006.1"/>
</dbReference>
<dbReference type="NCBIfam" id="TIGR00786">
    <property type="entry name" value="dctM"/>
    <property type="match status" value="1"/>
</dbReference>
<feature type="transmembrane region" description="Helical" evidence="7">
    <location>
        <begin position="401"/>
        <end position="421"/>
    </location>
</feature>
<dbReference type="GO" id="GO:0005886">
    <property type="term" value="C:plasma membrane"/>
    <property type="evidence" value="ECO:0007669"/>
    <property type="project" value="UniProtKB-SubCell"/>
</dbReference>
<dbReference type="Pfam" id="PF06808">
    <property type="entry name" value="DctM"/>
    <property type="match status" value="1"/>
</dbReference>
<feature type="transmembrane region" description="Helical" evidence="7">
    <location>
        <begin position="314"/>
        <end position="344"/>
    </location>
</feature>
<dbReference type="PIRSF" id="PIRSF006066">
    <property type="entry name" value="HI0050"/>
    <property type="match status" value="1"/>
</dbReference>
<feature type="transmembrane region" description="Helical" evidence="7">
    <location>
        <begin position="95"/>
        <end position="124"/>
    </location>
</feature>
<evidence type="ECO:0000313" key="10">
    <source>
        <dbReference type="Proteomes" id="UP000295096"/>
    </source>
</evidence>
<dbReference type="Proteomes" id="UP000295096">
    <property type="component" value="Unassembled WGS sequence"/>
</dbReference>
<feature type="transmembrane region" description="Helical" evidence="7">
    <location>
        <begin position="57"/>
        <end position="75"/>
    </location>
</feature>
<keyword evidence="5 7" id="KW-1133">Transmembrane helix</keyword>
<comment type="subunit">
    <text evidence="7">The complex comprises the extracytoplasmic solute receptor protein and the two transmembrane proteins.</text>
</comment>
<dbReference type="InterPro" id="IPR010656">
    <property type="entry name" value="DctM"/>
</dbReference>
<evidence type="ECO:0000256" key="6">
    <source>
        <dbReference type="ARBA" id="ARBA00023136"/>
    </source>
</evidence>
<feature type="transmembrane region" description="Helical" evidence="7">
    <location>
        <begin position="356"/>
        <end position="380"/>
    </location>
</feature>
<dbReference type="PANTHER" id="PTHR33362">
    <property type="entry name" value="SIALIC ACID TRAP TRANSPORTER PERMEASE PROTEIN SIAT-RELATED"/>
    <property type="match status" value="1"/>
</dbReference>
<feature type="domain" description="TRAP C4-dicarboxylate transport system permease DctM subunit" evidence="8">
    <location>
        <begin position="11"/>
        <end position="416"/>
    </location>
</feature>
<proteinExistence type="inferred from homology"/>
<keyword evidence="3 7" id="KW-0997">Cell inner membrane</keyword>
<comment type="caution">
    <text evidence="9">The sequence shown here is derived from an EMBL/GenBank/DDBJ whole genome shotgun (WGS) entry which is preliminary data.</text>
</comment>
<keyword evidence="2" id="KW-1003">Cell membrane</keyword>
<gene>
    <name evidence="9" type="ORF">E2C06_07130</name>
</gene>
<feature type="transmembrane region" description="Helical" evidence="7">
    <location>
        <begin position="12"/>
        <end position="36"/>
    </location>
</feature>
<comment type="function">
    <text evidence="7">Part of the tripartite ATP-independent periplasmic (TRAP) transport system.</text>
</comment>
<dbReference type="GO" id="GO:0022857">
    <property type="term" value="F:transmembrane transporter activity"/>
    <property type="evidence" value="ECO:0007669"/>
    <property type="project" value="UniProtKB-UniRule"/>
</dbReference>
<dbReference type="EMBL" id="SMSJ01000006">
    <property type="protein sequence ID" value="TDH63148.1"/>
    <property type="molecule type" value="Genomic_DNA"/>
</dbReference>
<sequence length="426" mass="44339">MSPIAWCLTAGFAGLVVLGFPFAIAIALAITAALLIADIEPAFLAQSLISGSQQFSLLAIPLFMLAGELMTAGGLSQRLVDLAGTLVRHRTGGLAMVAVLAAVVFSAISGSAPATTAAIGSILIPAMARAGYDRGFAASIAVSAGVLGPLIPPSIAFVIWGIVAEQSIGKLFLSGVVPGLALAGGLLVVCWVHAKRNHVPKLPRATLAETWAAFHEGKWALASPLVVLGGIYGGIFTPTEAAAISCVYALLVGLFVERKLTLPMLPAIFSNSMRTSAIVCAIIAVSTGFGILVAQEQIASRFAHWMADNIQQRWLALASLNIAFFLLAAVMDEIAIMVILGPMLIAIATRFGVDPIHFGAIIVTNVAIGMAAPPIGYCLFIGMAMSGLSLARISRAIWPQILLMLVVLFLTTYIPGFALFLQPAGR</sequence>
<feature type="transmembrane region" description="Helical" evidence="7">
    <location>
        <begin position="136"/>
        <end position="160"/>
    </location>
</feature>
<name>A0A4R5QJW2_9PROT</name>
<dbReference type="PANTHER" id="PTHR33362:SF5">
    <property type="entry name" value="C4-DICARBOXYLATE TRAP TRANSPORTER LARGE PERMEASE PROTEIN DCTM"/>
    <property type="match status" value="1"/>
</dbReference>
<evidence type="ECO:0000259" key="8">
    <source>
        <dbReference type="Pfam" id="PF06808"/>
    </source>
</evidence>
<dbReference type="OrthoDB" id="7350150at2"/>
<comment type="caution">
    <text evidence="7">Lacks conserved residue(s) required for the propagation of feature annotation.</text>
</comment>
<comment type="subcellular location">
    <subcellularLocation>
        <location evidence="1 7">Cell inner membrane</location>
        <topology evidence="1 7">Multi-pass membrane protein</topology>
    </subcellularLocation>
</comment>
<evidence type="ECO:0000256" key="7">
    <source>
        <dbReference type="RuleBase" id="RU369079"/>
    </source>
</evidence>
<reference evidence="9 10" key="1">
    <citation type="journal article" date="2016" name="J. Microbiol.">
        <title>Dankookia rubra gen. nov., sp. nov., an alphaproteobacterium isolated from sediment of a shallow stream.</title>
        <authorList>
            <person name="Kim W.H."/>
            <person name="Kim D.H."/>
            <person name="Kang K."/>
            <person name="Ahn T.Y."/>
        </authorList>
    </citation>
    <scope>NUCLEOTIDE SEQUENCE [LARGE SCALE GENOMIC DNA]</scope>
    <source>
        <strain evidence="9 10">JCM30602</strain>
    </source>
</reference>
<feature type="transmembrane region" description="Helical" evidence="7">
    <location>
        <begin position="172"/>
        <end position="194"/>
    </location>
</feature>
<accession>A0A4R5QJW2</accession>
<comment type="similarity">
    <text evidence="7">Belongs to the TRAP transporter large permease family.</text>
</comment>
<organism evidence="9 10">
    <name type="scientific">Dankookia rubra</name>
    <dbReference type="NCBI Taxonomy" id="1442381"/>
    <lineage>
        <taxon>Bacteria</taxon>
        <taxon>Pseudomonadati</taxon>
        <taxon>Pseudomonadota</taxon>
        <taxon>Alphaproteobacteria</taxon>
        <taxon>Acetobacterales</taxon>
        <taxon>Roseomonadaceae</taxon>
        <taxon>Dankookia</taxon>
    </lineage>
</organism>
<evidence type="ECO:0000313" key="9">
    <source>
        <dbReference type="EMBL" id="TDH63148.1"/>
    </source>
</evidence>
<dbReference type="InterPro" id="IPR004681">
    <property type="entry name" value="TRAP_DctM"/>
</dbReference>
<feature type="transmembrane region" description="Helical" evidence="7">
    <location>
        <begin position="225"/>
        <end position="256"/>
    </location>
</feature>
<keyword evidence="10" id="KW-1185">Reference proteome</keyword>
<keyword evidence="7" id="KW-0813">Transport</keyword>
<feature type="transmembrane region" description="Helical" evidence="7">
    <location>
        <begin position="276"/>
        <end position="294"/>
    </location>
</feature>
<evidence type="ECO:0000256" key="5">
    <source>
        <dbReference type="ARBA" id="ARBA00022989"/>
    </source>
</evidence>
<dbReference type="AlphaFoldDB" id="A0A4R5QJW2"/>
<evidence type="ECO:0000256" key="4">
    <source>
        <dbReference type="ARBA" id="ARBA00022692"/>
    </source>
</evidence>
<protein>
    <recommendedName>
        <fullName evidence="7">TRAP transporter large permease protein</fullName>
    </recommendedName>
</protein>